<accession>A0A9X4MYK4</accession>
<evidence type="ECO:0000313" key="2">
    <source>
        <dbReference type="Proteomes" id="UP001152599"/>
    </source>
</evidence>
<organism evidence="1 2">
    <name type="scientific">Profundicola chukchiensis</name>
    <dbReference type="NCBI Taxonomy" id="2961959"/>
    <lineage>
        <taxon>Bacteria</taxon>
        <taxon>Pseudomonadati</taxon>
        <taxon>Bacteroidota</taxon>
        <taxon>Flavobacteriia</taxon>
        <taxon>Flavobacteriales</taxon>
        <taxon>Weeksellaceae</taxon>
        <taxon>Profundicola</taxon>
    </lineage>
</organism>
<dbReference type="EMBL" id="JANCMU010000002">
    <property type="protein sequence ID" value="MDG4945952.1"/>
    <property type="molecule type" value="Genomic_DNA"/>
</dbReference>
<dbReference type="RefSeq" id="WP_304420475.1">
    <property type="nucleotide sequence ID" value="NZ_JANCMU010000002.1"/>
</dbReference>
<reference evidence="1" key="1">
    <citation type="submission" date="2022-07" db="EMBL/GenBank/DDBJ databases">
        <title>Description and genome-wide analysis of Profundicola chukchiensis gen. nov., sp. nov., marine bacteria isolated from bottom sediments of the Chukchi Sea.</title>
        <authorList>
            <person name="Romanenko L."/>
            <person name="Otstavnykh N."/>
            <person name="Kurilenko V."/>
            <person name="Eremeev V."/>
            <person name="Velansky P."/>
            <person name="Mikhailov V."/>
            <person name="Isaeva M."/>
        </authorList>
    </citation>
    <scope>NUCLEOTIDE SEQUENCE</scope>
    <source>
        <strain evidence="1">KMM 9713</strain>
    </source>
</reference>
<dbReference type="Proteomes" id="UP001152599">
    <property type="component" value="Unassembled WGS sequence"/>
</dbReference>
<sequence length="210" mass="24802">MKNLFSVSLLVLVGFISAQEYYFNRLIQYEQNGKDKIQLLFNSENKDYFLFLNDSSEEVSADLFDKASKKIHTYTVKRPQEENGLIYSYVYDSSDKLLKSTPNENLVYDFKTKRDDGYYRFTDLKIYEGENETQPIISADLTMRYTHESKFEIFNLCCLLGADYYDLLRPDDKFVVVQAKITDRLNQTHDYKLISEQVIQFTLKAPEKRK</sequence>
<name>A0A9X4MYK4_9FLAO</name>
<proteinExistence type="predicted"/>
<protein>
    <submittedName>
        <fullName evidence="1">Uncharacterized protein</fullName>
    </submittedName>
</protein>
<evidence type="ECO:0000313" key="1">
    <source>
        <dbReference type="EMBL" id="MDG4945952.1"/>
    </source>
</evidence>
<gene>
    <name evidence="1" type="ORF">NMK71_05965</name>
</gene>
<comment type="caution">
    <text evidence="1">The sequence shown here is derived from an EMBL/GenBank/DDBJ whole genome shotgun (WGS) entry which is preliminary data.</text>
</comment>
<dbReference type="AlphaFoldDB" id="A0A9X4MYK4"/>
<keyword evidence="2" id="KW-1185">Reference proteome</keyword>